<dbReference type="Proteomes" id="UP000323012">
    <property type="component" value="Unassembled WGS sequence"/>
</dbReference>
<feature type="domain" description="Thiamine pyrophosphate enzyme TPP-binding" evidence="2">
    <location>
        <begin position="1"/>
        <end position="48"/>
    </location>
</feature>
<dbReference type="EMBL" id="VSED01000013">
    <property type="protein sequence ID" value="TYA38984.1"/>
    <property type="molecule type" value="Genomic_DNA"/>
</dbReference>
<reference evidence="4 6" key="2">
    <citation type="submission" date="2019-08" db="EMBL/GenBank/DDBJ databases">
        <title>Whole genome sequencing of Aggregatibacter actinomycetemcomitans cultured from blood stream infections in Denmark reveals a novel phylogenetic lineage expressing serotype a membrane O polysaccharide.</title>
        <authorList>
            <person name="Nedergaard S."/>
            <person name="Kobel C.M."/>
            <person name="Nielsen M.B."/>
            <person name="Moeller R.T."/>
            <person name="Jensen A.B."/>
            <person name="Noerskov-Lauritsen N."/>
        </authorList>
    </citation>
    <scope>NUCLEOTIDE SEQUENCE [LARGE SCALE GENOMIC DNA]</scope>
    <source>
        <strain evidence="4 6">PN_563</strain>
    </source>
</reference>
<dbReference type="EMBL" id="PCGW01000011">
    <property type="protein sequence ID" value="PHO20489.1"/>
    <property type="molecule type" value="Genomic_DNA"/>
</dbReference>
<evidence type="ECO:0000259" key="2">
    <source>
        <dbReference type="Pfam" id="PF02775"/>
    </source>
</evidence>
<reference evidence="3 5" key="1">
    <citation type="submission" date="2017-10" db="EMBL/GenBank/DDBJ databases">
        <title>Draft genome sequences of Aggregatibacter actinomycetemcomitans strains 310a and 310b.</title>
        <authorList>
            <person name="May A.C."/>
            <person name="Ohta H."/>
            <person name="Maeda H."/>
            <person name="Kokeguchi S."/>
            <person name="Cugini C."/>
        </authorList>
    </citation>
    <scope>NUCLEOTIDE SEQUENCE [LARGE SCALE GENOMIC DNA]</scope>
    <source>
        <strain evidence="3 5">310b</strain>
    </source>
</reference>
<keyword evidence="5" id="KW-1185">Reference proteome</keyword>
<evidence type="ECO:0000256" key="1">
    <source>
        <dbReference type="ARBA" id="ARBA00023052"/>
    </source>
</evidence>
<dbReference type="SUPFAM" id="SSF52518">
    <property type="entry name" value="Thiamin diphosphate-binding fold (THDP-binding)"/>
    <property type="match status" value="1"/>
</dbReference>
<dbReference type="AlphaFoldDB" id="A0AB74N4R6"/>
<dbReference type="GO" id="GO:0030976">
    <property type="term" value="F:thiamine pyrophosphate binding"/>
    <property type="evidence" value="ECO:0007669"/>
    <property type="project" value="InterPro"/>
</dbReference>
<evidence type="ECO:0000313" key="3">
    <source>
        <dbReference type="EMBL" id="PHO20489.1"/>
    </source>
</evidence>
<gene>
    <name evidence="3" type="ORF">CQR80_06965</name>
    <name evidence="4" type="ORF">FXB79_06190</name>
</gene>
<evidence type="ECO:0000313" key="4">
    <source>
        <dbReference type="EMBL" id="TYA38984.1"/>
    </source>
</evidence>
<evidence type="ECO:0000313" key="6">
    <source>
        <dbReference type="Proteomes" id="UP000323012"/>
    </source>
</evidence>
<organism evidence="4 6">
    <name type="scientific">Aggregatibacter actinomycetemcomitans</name>
    <name type="common">Actinobacillus actinomycetemcomitans</name>
    <name type="synonym">Haemophilus actinomycetemcomitans</name>
    <dbReference type="NCBI Taxonomy" id="714"/>
    <lineage>
        <taxon>Bacteria</taxon>
        <taxon>Pseudomonadati</taxon>
        <taxon>Pseudomonadota</taxon>
        <taxon>Gammaproteobacteria</taxon>
        <taxon>Pasteurellales</taxon>
        <taxon>Pasteurellaceae</taxon>
        <taxon>Aggregatibacter</taxon>
    </lineage>
</organism>
<keyword evidence="1" id="KW-0786">Thiamine pyrophosphate</keyword>
<dbReference type="GO" id="GO:0000287">
    <property type="term" value="F:magnesium ion binding"/>
    <property type="evidence" value="ECO:0007669"/>
    <property type="project" value="InterPro"/>
</dbReference>
<dbReference type="GO" id="GO:0003824">
    <property type="term" value="F:catalytic activity"/>
    <property type="evidence" value="ECO:0007669"/>
    <property type="project" value="InterPro"/>
</dbReference>
<dbReference type="Proteomes" id="UP000226080">
    <property type="component" value="Unassembled WGS sequence"/>
</dbReference>
<name>A0AB74N4R6_AGGAC</name>
<dbReference type="Pfam" id="PF02775">
    <property type="entry name" value="TPP_enzyme_C"/>
    <property type="match status" value="1"/>
</dbReference>
<dbReference type="InterPro" id="IPR029061">
    <property type="entry name" value="THDP-binding"/>
</dbReference>
<protein>
    <recommendedName>
        <fullName evidence="2">Thiamine pyrophosphate enzyme TPP-binding domain-containing protein</fullName>
    </recommendedName>
</protein>
<dbReference type="InterPro" id="IPR000399">
    <property type="entry name" value="TPP-bd_CS"/>
</dbReference>
<comment type="caution">
    <text evidence="4">The sequence shown here is derived from an EMBL/GenBank/DDBJ whole genome shotgun (WGS) entry which is preliminary data.</text>
</comment>
<dbReference type="Gene3D" id="3.40.50.970">
    <property type="match status" value="1"/>
</dbReference>
<dbReference type="GO" id="GO:0044281">
    <property type="term" value="P:small molecule metabolic process"/>
    <property type="evidence" value="ECO:0007669"/>
    <property type="project" value="UniProtKB-ARBA"/>
</dbReference>
<sequence>MGFGLPAAIGAKKARPQDEVILVNGDGSIKRGKAPIKIVLLDNQRLSMGASSNLCFSMPATATPF</sequence>
<dbReference type="PROSITE" id="PS00187">
    <property type="entry name" value="TPP_ENZYMES"/>
    <property type="match status" value="1"/>
</dbReference>
<dbReference type="InterPro" id="IPR011766">
    <property type="entry name" value="TPP_enzyme_TPP-bd"/>
</dbReference>
<evidence type="ECO:0000313" key="5">
    <source>
        <dbReference type="Proteomes" id="UP000226080"/>
    </source>
</evidence>
<proteinExistence type="predicted"/>
<dbReference type="SMR" id="A0AB74N4R6"/>
<accession>A0AB74N4R6</accession>